<keyword evidence="7" id="KW-1185">Reference proteome</keyword>
<organism evidence="6 7">
    <name type="scientific">Cohnella cholangitidis</name>
    <dbReference type="NCBI Taxonomy" id="2598458"/>
    <lineage>
        <taxon>Bacteria</taxon>
        <taxon>Bacillati</taxon>
        <taxon>Bacillota</taxon>
        <taxon>Bacilli</taxon>
        <taxon>Bacillales</taxon>
        <taxon>Paenibacillaceae</taxon>
        <taxon>Cohnella</taxon>
    </lineage>
</organism>
<evidence type="ECO:0000256" key="1">
    <source>
        <dbReference type="ARBA" id="ARBA00022679"/>
    </source>
</evidence>
<dbReference type="Gene3D" id="2.160.10.10">
    <property type="entry name" value="Hexapeptide repeat proteins"/>
    <property type="match status" value="1"/>
</dbReference>
<dbReference type="PANTHER" id="PTHR43300:SF7">
    <property type="entry name" value="UDP-N-ACETYLBACILLOSAMINE N-ACETYLTRANSFERASE"/>
    <property type="match status" value="1"/>
</dbReference>
<feature type="active site" description="Proton acceptor" evidence="3">
    <location>
        <position position="140"/>
    </location>
</feature>
<dbReference type="GO" id="GO:0016740">
    <property type="term" value="F:transferase activity"/>
    <property type="evidence" value="ECO:0007669"/>
    <property type="project" value="UniProtKB-KW"/>
</dbReference>
<reference evidence="6 7" key="1">
    <citation type="submission" date="2019-07" db="EMBL/GenBank/DDBJ databases">
        <authorList>
            <person name="Kim J.K."/>
            <person name="Cheong H.-M."/>
            <person name="Choi Y."/>
            <person name="Hwang K.J."/>
            <person name="Lee S."/>
            <person name="Choi C."/>
        </authorList>
    </citation>
    <scope>NUCLEOTIDE SEQUENCE [LARGE SCALE GENOMIC DNA]</scope>
    <source>
        <strain evidence="6 7">KS 22</strain>
    </source>
</reference>
<evidence type="ECO:0000259" key="5">
    <source>
        <dbReference type="Pfam" id="PF17836"/>
    </source>
</evidence>
<feature type="binding site" evidence="4">
    <location>
        <position position="73"/>
    </location>
    <ligand>
        <name>substrate</name>
    </ligand>
</feature>
<gene>
    <name evidence="6" type="ORF">FPL14_11280</name>
</gene>
<dbReference type="SUPFAM" id="SSF51161">
    <property type="entry name" value="Trimeric LpxA-like enzymes"/>
    <property type="match status" value="1"/>
</dbReference>
<evidence type="ECO:0000256" key="3">
    <source>
        <dbReference type="PIRSR" id="PIRSR620019-1"/>
    </source>
</evidence>
<proteinExistence type="predicted"/>
<feature type="domain" description="PglD N-terminal" evidence="5">
    <location>
        <begin position="7"/>
        <end position="84"/>
    </location>
</feature>
<dbReference type="KEGG" id="cchl:FPL14_11280"/>
<name>A0A7G5BXL7_9BACL</name>
<dbReference type="CDD" id="cd03360">
    <property type="entry name" value="LbH_AT_putative"/>
    <property type="match status" value="1"/>
</dbReference>
<evidence type="ECO:0000256" key="2">
    <source>
        <dbReference type="ARBA" id="ARBA00022737"/>
    </source>
</evidence>
<dbReference type="EMBL" id="CP041969">
    <property type="protein sequence ID" value="QMV41701.1"/>
    <property type="molecule type" value="Genomic_DNA"/>
</dbReference>
<protein>
    <submittedName>
        <fullName evidence="6">Acetyltransferase</fullName>
    </submittedName>
</protein>
<dbReference type="InterPro" id="IPR020019">
    <property type="entry name" value="AcTrfase_PglD-like"/>
</dbReference>
<dbReference type="NCBIfam" id="TIGR03570">
    <property type="entry name" value="NeuD_NnaD"/>
    <property type="match status" value="1"/>
</dbReference>
<evidence type="ECO:0000313" key="6">
    <source>
        <dbReference type="EMBL" id="QMV41701.1"/>
    </source>
</evidence>
<dbReference type="PROSITE" id="PS00101">
    <property type="entry name" value="HEXAPEP_TRANSFERASES"/>
    <property type="match status" value="1"/>
</dbReference>
<feature type="binding site" evidence="4">
    <location>
        <position position="149"/>
    </location>
    <ligand>
        <name>acetyl-CoA</name>
        <dbReference type="ChEBI" id="CHEBI:57288"/>
    </ligand>
</feature>
<keyword evidence="1 6" id="KW-0808">Transferase</keyword>
<feature type="site" description="Increases basicity of active site His" evidence="3">
    <location>
        <position position="141"/>
    </location>
</feature>
<dbReference type="InterPro" id="IPR041561">
    <property type="entry name" value="PglD_N"/>
</dbReference>
<dbReference type="RefSeq" id="WP_182303040.1">
    <property type="nucleotide sequence ID" value="NZ_CP041969.1"/>
</dbReference>
<accession>A0A7G5BXL7</accession>
<dbReference type="Gene3D" id="3.40.50.20">
    <property type="match status" value="1"/>
</dbReference>
<sequence length="212" mass="22327">MKTKSCIVIGGGGHAKVLIDMLNRNGYNIVGYSALSPSNQEVFRELAYLNAEIDLDSKEFSTIALFNGIGSTGNPKKRKEVFEQWTRKGYPFPAIVHPLAFVADDVRLADGAQVMVGAIVQPSSSVGENSIINTKSSVDHDCFVGNHVHISPGAVLCGDVCVEDEAHIGAGAIIKQGIRVGMGSIVGAGAVVVNNIRPGTTVVGIPAREVSR</sequence>
<dbReference type="InterPro" id="IPR018357">
    <property type="entry name" value="Hexapep_transf_CS"/>
</dbReference>
<dbReference type="AlphaFoldDB" id="A0A7G5BXL7"/>
<dbReference type="Proteomes" id="UP000515679">
    <property type="component" value="Chromosome"/>
</dbReference>
<evidence type="ECO:0000313" key="7">
    <source>
        <dbReference type="Proteomes" id="UP000515679"/>
    </source>
</evidence>
<dbReference type="Pfam" id="PF17836">
    <property type="entry name" value="PglD_N"/>
    <property type="match status" value="1"/>
</dbReference>
<keyword evidence="2" id="KW-0677">Repeat</keyword>
<dbReference type="InterPro" id="IPR050179">
    <property type="entry name" value="Trans_hexapeptide_repeat"/>
</dbReference>
<evidence type="ECO:0000256" key="4">
    <source>
        <dbReference type="PIRSR" id="PIRSR620019-2"/>
    </source>
</evidence>
<dbReference type="InterPro" id="IPR011004">
    <property type="entry name" value="Trimer_LpxA-like_sf"/>
</dbReference>
<dbReference type="PANTHER" id="PTHR43300">
    <property type="entry name" value="ACETYLTRANSFERASE"/>
    <property type="match status" value="1"/>
</dbReference>